<comment type="caution">
    <text evidence="5">The sequence shown here is derived from an EMBL/GenBank/DDBJ whole genome shotgun (WGS) entry which is preliminary data.</text>
</comment>
<evidence type="ECO:0000256" key="3">
    <source>
        <dbReference type="SAM" id="Coils"/>
    </source>
</evidence>
<name>A0ABS3TWR7_9PSED</name>
<dbReference type="Proteomes" id="UP000669060">
    <property type="component" value="Unassembled WGS sequence"/>
</dbReference>
<dbReference type="EMBL" id="JAELYA010000011">
    <property type="protein sequence ID" value="MBO3278126.1"/>
    <property type="molecule type" value="Genomic_DNA"/>
</dbReference>
<keyword evidence="6" id="KW-1185">Reference proteome</keyword>
<feature type="modified residue" description="Phosphohistidine" evidence="2">
    <location>
        <position position="85"/>
    </location>
</feature>
<dbReference type="Pfam" id="PF01627">
    <property type="entry name" value="Hpt"/>
    <property type="match status" value="1"/>
</dbReference>
<evidence type="ECO:0000256" key="2">
    <source>
        <dbReference type="PROSITE-ProRule" id="PRU00110"/>
    </source>
</evidence>
<keyword evidence="3" id="KW-0175">Coiled coil</keyword>
<feature type="coiled-coil region" evidence="3">
    <location>
        <begin position="116"/>
        <end position="143"/>
    </location>
</feature>
<sequence>MGNGLFKPVGREGIRECHGHVPPMAPAGGSAGAFDIHALENIAGNNPELMQRLIEQICSSNRDDANQIESLLAQGNRKGLMCLAHRIKGSARLIGALPVQEGCSLLEQGCEGGMEAHELRRVVQALLQALDTLQIQLKSIMESLASLPAAEGHCGK</sequence>
<dbReference type="SUPFAM" id="SSF47226">
    <property type="entry name" value="Histidine-containing phosphotransfer domain, HPT domain"/>
    <property type="match status" value="1"/>
</dbReference>
<dbReference type="CDD" id="cd00088">
    <property type="entry name" value="HPT"/>
    <property type="match status" value="1"/>
</dbReference>
<accession>A0ABS3TWR7</accession>
<evidence type="ECO:0000313" key="6">
    <source>
        <dbReference type="Proteomes" id="UP000669060"/>
    </source>
</evidence>
<keyword evidence="2" id="KW-0597">Phosphoprotein</keyword>
<evidence type="ECO:0000256" key="1">
    <source>
        <dbReference type="ARBA" id="ARBA00023012"/>
    </source>
</evidence>
<dbReference type="InterPro" id="IPR036641">
    <property type="entry name" value="HPT_dom_sf"/>
</dbReference>
<keyword evidence="1" id="KW-0902">Two-component regulatory system</keyword>
<evidence type="ECO:0000259" key="4">
    <source>
        <dbReference type="PROSITE" id="PS50894"/>
    </source>
</evidence>
<protein>
    <submittedName>
        <fullName evidence="5">Hpt domain-containing protein</fullName>
    </submittedName>
</protein>
<dbReference type="InterPro" id="IPR008207">
    <property type="entry name" value="Sig_transdc_His_kin_Hpt_dom"/>
</dbReference>
<proteinExistence type="predicted"/>
<reference evidence="5 6" key="1">
    <citation type="submission" date="2020-12" db="EMBL/GenBank/DDBJ databases">
        <title>Pseudomonas schmalbachii sp. nov. isolated from millipede gut.</title>
        <authorList>
            <person name="Shelomi M."/>
        </authorList>
    </citation>
    <scope>NUCLEOTIDE SEQUENCE [LARGE SCALE GENOMIC DNA]</scope>
    <source>
        <strain evidence="5 6">Milli4</strain>
    </source>
</reference>
<gene>
    <name evidence="5" type="ORF">JFY56_23150</name>
</gene>
<dbReference type="PROSITE" id="PS50894">
    <property type="entry name" value="HPT"/>
    <property type="match status" value="1"/>
</dbReference>
<dbReference type="Gene3D" id="1.20.120.160">
    <property type="entry name" value="HPT domain"/>
    <property type="match status" value="1"/>
</dbReference>
<evidence type="ECO:0000313" key="5">
    <source>
        <dbReference type="EMBL" id="MBO3278126.1"/>
    </source>
</evidence>
<organism evidence="5 6">
    <name type="scientific">Pseudomonas schmalbachii</name>
    <dbReference type="NCBI Taxonomy" id="2816993"/>
    <lineage>
        <taxon>Bacteria</taxon>
        <taxon>Pseudomonadati</taxon>
        <taxon>Pseudomonadota</taxon>
        <taxon>Gammaproteobacteria</taxon>
        <taxon>Pseudomonadales</taxon>
        <taxon>Pseudomonadaceae</taxon>
        <taxon>Pseudomonas</taxon>
    </lineage>
</organism>
<feature type="domain" description="HPt" evidence="4">
    <location>
        <begin position="46"/>
        <end position="140"/>
    </location>
</feature>